<dbReference type="SUPFAM" id="SSF55781">
    <property type="entry name" value="GAF domain-like"/>
    <property type="match status" value="1"/>
</dbReference>
<evidence type="ECO:0000313" key="3">
    <source>
        <dbReference type="Proteomes" id="UP000192418"/>
    </source>
</evidence>
<dbReference type="InterPro" id="IPR037522">
    <property type="entry name" value="HD_GYP_dom"/>
</dbReference>
<dbReference type="EMBL" id="FWXY01000017">
    <property type="protein sequence ID" value="SMC96329.1"/>
    <property type="molecule type" value="Genomic_DNA"/>
</dbReference>
<name>A0A1W2DFL3_9BACT</name>
<dbReference type="InterPro" id="IPR003018">
    <property type="entry name" value="GAF"/>
</dbReference>
<proteinExistence type="predicted"/>
<evidence type="ECO:0000313" key="2">
    <source>
        <dbReference type="EMBL" id="SMC96329.1"/>
    </source>
</evidence>
<feature type="domain" description="HD-GYP" evidence="1">
    <location>
        <begin position="183"/>
        <end position="409"/>
    </location>
</feature>
<keyword evidence="3" id="KW-1185">Reference proteome</keyword>
<dbReference type="SUPFAM" id="SSF109604">
    <property type="entry name" value="HD-domain/PDEase-like"/>
    <property type="match status" value="1"/>
</dbReference>
<dbReference type="InterPro" id="IPR029016">
    <property type="entry name" value="GAF-like_dom_sf"/>
</dbReference>
<dbReference type="Pfam" id="PF01590">
    <property type="entry name" value="GAF"/>
    <property type="match status" value="1"/>
</dbReference>
<dbReference type="STRING" id="1121400.SAMN02746065_11770"/>
<sequence>MMLTEQERIDLMTELSIELGQVQDLDILMEHILTKARMVANADAGSIYIREKNCLRITFTQNDTLQGRLKSGEKLIYSSFYIKINKESIAGYVAVTGELMNIKDVYHIDPSKSYHFNEHVDHKADYQTKSMLTIPLKQFNGEVLGILQIINARDAQGHDTVFSREDEKIMCHFAATASMALERAKITRTILLRMVHMAELRDPRETGAHVNRVAAYATEIYEGWALRRKLDRKKIDQIRDRLRIAAMLHDVGKVGISDLILKKPGKLTPEEYEIMKAHTSIGKRLFINKASDYDDDAMEVALSHHERWDGTGYPGYVDDTHAPIPGKVDANGKPLIKKGKDIPLFGRIVAVADVYDALCSRRVYKEAWDDGRVNTVMRKNAGSHFDPELVDIFFERMNIIHFIRDRYRDV</sequence>
<accession>A0A1W2DFL3</accession>
<dbReference type="InterPro" id="IPR003607">
    <property type="entry name" value="HD/PDEase_dom"/>
</dbReference>
<dbReference type="Gene3D" id="3.30.450.40">
    <property type="match status" value="1"/>
</dbReference>
<dbReference type="Gene3D" id="1.10.3210.10">
    <property type="entry name" value="Hypothetical protein af1432"/>
    <property type="match status" value="1"/>
</dbReference>
<dbReference type="SMART" id="SM00065">
    <property type="entry name" value="GAF"/>
    <property type="match status" value="1"/>
</dbReference>
<dbReference type="InterPro" id="IPR006674">
    <property type="entry name" value="HD_domain"/>
</dbReference>
<reference evidence="2 3" key="1">
    <citation type="submission" date="2017-04" db="EMBL/GenBank/DDBJ databases">
        <authorList>
            <person name="Afonso C.L."/>
            <person name="Miller P.J."/>
            <person name="Scott M.A."/>
            <person name="Spackman E."/>
            <person name="Goraichik I."/>
            <person name="Dimitrov K.M."/>
            <person name="Suarez D.L."/>
            <person name="Swayne D.E."/>
        </authorList>
    </citation>
    <scope>NUCLEOTIDE SEQUENCE [LARGE SCALE GENOMIC DNA]</scope>
    <source>
        <strain evidence="2 3">DSM 3385</strain>
    </source>
</reference>
<dbReference type="SMART" id="SM00471">
    <property type="entry name" value="HDc"/>
    <property type="match status" value="1"/>
</dbReference>
<organism evidence="2 3">
    <name type="scientific">Desulfocicer vacuolatum DSM 3385</name>
    <dbReference type="NCBI Taxonomy" id="1121400"/>
    <lineage>
        <taxon>Bacteria</taxon>
        <taxon>Pseudomonadati</taxon>
        <taxon>Thermodesulfobacteriota</taxon>
        <taxon>Desulfobacteria</taxon>
        <taxon>Desulfobacterales</taxon>
        <taxon>Desulfobacteraceae</taxon>
        <taxon>Desulfocicer</taxon>
    </lineage>
</organism>
<gene>
    <name evidence="2" type="ORF">SAMN02746065_11770</name>
</gene>
<evidence type="ECO:0000259" key="1">
    <source>
        <dbReference type="PROSITE" id="PS51832"/>
    </source>
</evidence>
<dbReference type="PROSITE" id="PS51832">
    <property type="entry name" value="HD_GYP"/>
    <property type="match status" value="1"/>
</dbReference>
<dbReference type="PANTHER" id="PTHR43155">
    <property type="entry name" value="CYCLIC DI-GMP PHOSPHODIESTERASE PA4108-RELATED"/>
    <property type="match status" value="1"/>
</dbReference>
<dbReference type="Proteomes" id="UP000192418">
    <property type="component" value="Unassembled WGS sequence"/>
</dbReference>
<dbReference type="CDD" id="cd00077">
    <property type="entry name" value="HDc"/>
    <property type="match status" value="1"/>
</dbReference>
<dbReference type="RefSeq" id="WP_232367180.1">
    <property type="nucleotide sequence ID" value="NZ_FWXY01000017.1"/>
</dbReference>
<dbReference type="Pfam" id="PF01966">
    <property type="entry name" value="HD"/>
    <property type="match status" value="1"/>
</dbReference>
<dbReference type="AlphaFoldDB" id="A0A1W2DFL3"/>
<dbReference type="PANTHER" id="PTHR43155:SF2">
    <property type="entry name" value="CYCLIC DI-GMP PHOSPHODIESTERASE PA4108"/>
    <property type="match status" value="1"/>
</dbReference>
<protein>
    <submittedName>
        <fullName evidence="2">GAF domain-containing protein</fullName>
    </submittedName>
</protein>